<proteinExistence type="predicted"/>
<sequence length="72" mass="8011">MPRQTELHHDVEGNGVLGVHVKLDRTSMPYTVATFDGNERLSSWKAALQKDDEILFAQGVLAGKTGEQESNW</sequence>
<organism evidence="1 2">
    <name type="scientific">Halogranum tailed virus 1</name>
    <dbReference type="NCBI Taxonomy" id="1273749"/>
    <lineage>
        <taxon>Viruses</taxon>
        <taxon>Duplodnaviria</taxon>
        <taxon>Heunggongvirae</taxon>
        <taxon>Uroviricota</taxon>
        <taxon>Caudoviricetes</taxon>
        <taxon>Thumleimavirales</taxon>
        <taxon>Halomagnusviridae</taxon>
        <taxon>Hagravirus</taxon>
        <taxon>Hagravirus capitaneum</taxon>
        <taxon>Hagravirus HGTV1</taxon>
    </lineage>
</organism>
<evidence type="ECO:0000313" key="2">
    <source>
        <dbReference type="Proteomes" id="UP000202786"/>
    </source>
</evidence>
<gene>
    <name evidence="1" type="primary">250</name>
    <name evidence="1" type="ORF">HGTV1_250</name>
</gene>
<name>R4TLH7_9CAUD</name>
<accession>R4TLH7</accession>
<protein>
    <submittedName>
        <fullName evidence="1">Uncharacterized protein</fullName>
    </submittedName>
</protein>
<dbReference type="KEGG" id="vg:16194068"/>
<dbReference type="RefSeq" id="YP_008059425.1">
    <property type="nucleotide sequence ID" value="NC_021328.1"/>
</dbReference>
<dbReference type="EMBL" id="KC292026">
    <property type="protein sequence ID" value="AGM11547.1"/>
    <property type="molecule type" value="Genomic_DNA"/>
</dbReference>
<keyword evidence="2" id="KW-1185">Reference proteome</keyword>
<evidence type="ECO:0000313" key="1">
    <source>
        <dbReference type="EMBL" id="AGM11547.1"/>
    </source>
</evidence>
<dbReference type="GeneID" id="16194068"/>
<dbReference type="Proteomes" id="UP000202786">
    <property type="component" value="Segment"/>
</dbReference>
<reference evidence="1 2" key="1">
    <citation type="submission" date="2012-12" db="EMBL/GenBank/DDBJ databases">
        <authorList>
            <person name="Sencilo A."/>
            <person name="Jacobs-Sera D."/>
            <person name="Russell D.A."/>
            <person name="Ko C."/>
            <person name="Atanasova N."/>
            <person name="Osterlund E."/>
            <person name="Oksanen H.M."/>
            <person name="Bamford D.H."/>
            <person name="Hatfull G.F."/>
            <person name="Roine E."/>
            <person name="Hendrix R.W."/>
        </authorList>
    </citation>
    <scope>NUCLEOTIDE SEQUENCE [LARGE SCALE GENOMIC DNA]</scope>
</reference>